<evidence type="ECO:0000313" key="2">
    <source>
        <dbReference type="Proteomes" id="UP000191418"/>
    </source>
</evidence>
<dbReference type="Proteomes" id="UP000191418">
    <property type="component" value="Unassembled WGS sequence"/>
</dbReference>
<dbReference type="InterPro" id="IPR027417">
    <property type="entry name" value="P-loop_NTPase"/>
</dbReference>
<dbReference type="AlphaFoldDB" id="A0A1V4T0Z3"/>
<protein>
    <submittedName>
        <fullName evidence="1">Uncharacterized protein</fullName>
    </submittedName>
</protein>
<keyword evidence="2" id="KW-1185">Reference proteome</keyword>
<organism evidence="1 2">
    <name type="scientific">Oceanospirillum multiglobuliferum</name>
    <dbReference type="NCBI Taxonomy" id="64969"/>
    <lineage>
        <taxon>Bacteria</taxon>
        <taxon>Pseudomonadati</taxon>
        <taxon>Pseudomonadota</taxon>
        <taxon>Gammaproteobacteria</taxon>
        <taxon>Oceanospirillales</taxon>
        <taxon>Oceanospirillaceae</taxon>
        <taxon>Oceanospirillum</taxon>
    </lineage>
</organism>
<gene>
    <name evidence="1" type="ORF">BTE48_17385</name>
</gene>
<dbReference type="Gene3D" id="3.40.50.300">
    <property type="entry name" value="P-loop containing nucleotide triphosphate hydrolases"/>
    <property type="match status" value="1"/>
</dbReference>
<name>A0A1V4T0Z3_9GAMM</name>
<evidence type="ECO:0000313" key="1">
    <source>
        <dbReference type="EMBL" id="OPX53838.1"/>
    </source>
</evidence>
<reference evidence="1 2" key="1">
    <citation type="submission" date="2017-01" db="EMBL/GenBank/DDBJ databases">
        <title>Genome Sequencing of a Marine Spirillum, Oceanospirillum multiglobuliferum ATCC 33336, from Japan.</title>
        <authorList>
            <person name="Carney J.G."/>
            <person name="Trachtenberg A.M."/>
            <person name="Rheaume B.A."/>
            <person name="Linnane J.D."/>
            <person name="Pitts N.L."/>
            <person name="Mykles D.L."/>
            <person name="Maclea K.S."/>
        </authorList>
    </citation>
    <scope>NUCLEOTIDE SEQUENCE [LARGE SCALE GENOMIC DNA]</scope>
    <source>
        <strain evidence="1 2">ATCC 33336</strain>
    </source>
</reference>
<comment type="caution">
    <text evidence="1">The sequence shown here is derived from an EMBL/GenBank/DDBJ whole genome shotgun (WGS) entry which is preliminary data.</text>
</comment>
<dbReference type="EMBL" id="MTSM01000356">
    <property type="protein sequence ID" value="OPX53838.1"/>
    <property type="molecule type" value="Genomic_DNA"/>
</dbReference>
<sequence>MTVVTDSASSGKSSLITTAFEQNEDAILINQKPVHVSNRSNLLTYLNIFEGVRLFLVNRTGLKKSMFSTEKIFIFDEPTTELYEDD</sequence>
<accession>A0A1V4T0Z3</accession>
<feature type="non-terminal residue" evidence="1">
    <location>
        <position position="86"/>
    </location>
</feature>
<proteinExistence type="predicted"/>